<comment type="caution">
    <text evidence="8">The sequence shown here is derived from an EMBL/GenBank/DDBJ whole genome shotgun (WGS) entry which is preliminary data.</text>
</comment>
<feature type="binding site" evidence="6">
    <location>
        <position position="68"/>
    </location>
    <ligand>
        <name>(6R)-10-formyltetrahydrofolate</name>
        <dbReference type="ChEBI" id="CHEBI:195366"/>
    </ligand>
</feature>
<protein>
    <recommendedName>
        <fullName evidence="6">Phosphoribosylglycinamide formyltransferase</fullName>
        <ecNumber evidence="6">2.1.2.2</ecNumber>
    </recommendedName>
    <alternativeName>
        <fullName evidence="6">5'-phosphoribosylglycinamide transformylase</fullName>
    </alternativeName>
    <alternativeName>
        <fullName evidence="6">GAR transformylase</fullName>
        <shortName evidence="6">GART</shortName>
    </alternativeName>
</protein>
<evidence type="ECO:0000259" key="7">
    <source>
        <dbReference type="Pfam" id="PF00551"/>
    </source>
</evidence>
<evidence type="ECO:0000313" key="8">
    <source>
        <dbReference type="EMBL" id="THD06388.1"/>
    </source>
</evidence>
<dbReference type="InterPro" id="IPR001555">
    <property type="entry name" value="GART_AS"/>
</dbReference>
<evidence type="ECO:0000256" key="3">
    <source>
        <dbReference type="ARBA" id="ARBA00022755"/>
    </source>
</evidence>
<proteinExistence type="inferred from homology"/>
<feature type="domain" description="Formyl transferase N-terminal" evidence="7">
    <location>
        <begin position="6"/>
        <end position="185"/>
    </location>
</feature>
<dbReference type="RefSeq" id="WP_136259154.1">
    <property type="nucleotide sequence ID" value="NZ_MWIO01000036.1"/>
</dbReference>
<dbReference type="EMBL" id="MWIO01000036">
    <property type="protein sequence ID" value="THD06388.1"/>
    <property type="molecule type" value="Genomic_DNA"/>
</dbReference>
<gene>
    <name evidence="6" type="primary">purN</name>
    <name evidence="8" type="ORF">B1991_13235</name>
</gene>
<dbReference type="Pfam" id="PF00551">
    <property type="entry name" value="Formyl_trans_N"/>
    <property type="match status" value="1"/>
</dbReference>
<comment type="function">
    <text evidence="6">Catalyzes the transfer of a formyl group from 10-formyltetrahydrofolate to 5-phospho-ribosyl-glycinamide (GAR), producing 5-phospho-ribosyl-N-formylglycinamide (FGAR) and tetrahydrofolate.</text>
</comment>
<dbReference type="EC" id="2.1.2.2" evidence="6"/>
<dbReference type="PANTHER" id="PTHR43369">
    <property type="entry name" value="PHOSPHORIBOSYLGLYCINAMIDE FORMYLTRANSFERASE"/>
    <property type="match status" value="1"/>
</dbReference>
<dbReference type="OrthoDB" id="9806170at2"/>
<dbReference type="AlphaFoldDB" id="A0A4S3KDR3"/>
<comment type="pathway">
    <text evidence="1 6">Purine metabolism; IMP biosynthesis via de novo pathway; N(2)-formyl-N(1)-(5-phospho-D-ribosyl)glycinamide from N(1)-(5-phospho-D-ribosyl)glycinamide (10-formyl THF route): step 1/1.</text>
</comment>
<evidence type="ECO:0000313" key="9">
    <source>
        <dbReference type="Proteomes" id="UP000306317"/>
    </source>
</evidence>
<comment type="similarity">
    <text evidence="4 6">Belongs to the GART family.</text>
</comment>
<feature type="active site" description="Proton donor" evidence="6">
    <location>
        <position position="112"/>
    </location>
</feature>
<dbReference type="Proteomes" id="UP000306317">
    <property type="component" value="Unassembled WGS sequence"/>
</dbReference>
<name>A0A4S3KDR3_9GAMM</name>
<evidence type="ECO:0000256" key="4">
    <source>
        <dbReference type="ARBA" id="ARBA00038440"/>
    </source>
</evidence>
<dbReference type="HAMAP" id="MF_01930">
    <property type="entry name" value="PurN"/>
    <property type="match status" value="1"/>
</dbReference>
<dbReference type="PANTHER" id="PTHR43369:SF2">
    <property type="entry name" value="PHOSPHORIBOSYLGLYCINAMIDE FORMYLTRANSFERASE"/>
    <property type="match status" value="1"/>
</dbReference>
<evidence type="ECO:0000256" key="1">
    <source>
        <dbReference type="ARBA" id="ARBA00005054"/>
    </source>
</evidence>
<comment type="catalytic activity">
    <reaction evidence="5 6">
        <text>N(1)-(5-phospho-beta-D-ribosyl)glycinamide + (6R)-10-formyltetrahydrofolate = N(2)-formyl-N(1)-(5-phospho-beta-D-ribosyl)glycinamide + (6S)-5,6,7,8-tetrahydrofolate + H(+)</text>
        <dbReference type="Rhea" id="RHEA:15053"/>
        <dbReference type="ChEBI" id="CHEBI:15378"/>
        <dbReference type="ChEBI" id="CHEBI:57453"/>
        <dbReference type="ChEBI" id="CHEBI:143788"/>
        <dbReference type="ChEBI" id="CHEBI:147286"/>
        <dbReference type="ChEBI" id="CHEBI:195366"/>
        <dbReference type="EC" id="2.1.2.2"/>
    </reaction>
</comment>
<feature type="site" description="Raises pKa of active site His" evidence="6">
    <location>
        <position position="148"/>
    </location>
</feature>
<feature type="binding site" evidence="6">
    <location>
        <begin position="15"/>
        <end position="17"/>
    </location>
    <ligand>
        <name>N(1)-(5-phospho-beta-D-ribosyl)glycinamide</name>
        <dbReference type="ChEBI" id="CHEBI:143788"/>
    </ligand>
</feature>
<sequence length="219" mass="23203">MAVPPRIAVLASGRGSNLAALIAARDAGTLPVEFALVASDKADAGALRLAEAAGIPTLALSPKAYPDRRAYDLDLLDRVAASGAELLVLAGFMRVIDAEALRPWVGRVINIHPSLLPKYRGLHTHRRALEAGDAEHGVSVHFVTAELDGGPVIAQARLTIEAGDDEQRLAERLLPLEHRLLPAVLGLLASGRLQWRDDGAHYAGQPLSAPLLLGDRGLE</sequence>
<dbReference type="PROSITE" id="PS00373">
    <property type="entry name" value="GART"/>
    <property type="match status" value="1"/>
</dbReference>
<dbReference type="SUPFAM" id="SSF53328">
    <property type="entry name" value="Formyltransferase"/>
    <property type="match status" value="1"/>
</dbReference>
<dbReference type="InterPro" id="IPR002376">
    <property type="entry name" value="Formyl_transf_N"/>
</dbReference>
<dbReference type="GO" id="GO:0005829">
    <property type="term" value="C:cytosol"/>
    <property type="evidence" value="ECO:0007669"/>
    <property type="project" value="TreeGrafter"/>
</dbReference>
<organism evidence="8 9">
    <name type="scientific">Rhodanobacter lindaniclasticus</name>
    <dbReference type="NCBI Taxonomy" id="75310"/>
    <lineage>
        <taxon>Bacteria</taxon>
        <taxon>Pseudomonadati</taxon>
        <taxon>Pseudomonadota</taxon>
        <taxon>Gammaproteobacteria</taxon>
        <taxon>Lysobacterales</taxon>
        <taxon>Rhodanobacteraceae</taxon>
        <taxon>Rhodanobacter</taxon>
    </lineage>
</organism>
<keyword evidence="3 6" id="KW-0658">Purine biosynthesis</keyword>
<keyword evidence="2 6" id="KW-0808">Transferase</keyword>
<dbReference type="GO" id="GO:0004644">
    <property type="term" value="F:phosphoribosylglycinamide formyltransferase activity"/>
    <property type="evidence" value="ECO:0007669"/>
    <property type="project" value="UniProtKB-UniRule"/>
</dbReference>
<evidence type="ECO:0000256" key="5">
    <source>
        <dbReference type="ARBA" id="ARBA00047664"/>
    </source>
</evidence>
<dbReference type="GO" id="GO:0006189">
    <property type="term" value="P:'de novo' IMP biosynthetic process"/>
    <property type="evidence" value="ECO:0007669"/>
    <property type="project" value="UniProtKB-UniRule"/>
</dbReference>
<dbReference type="NCBIfam" id="TIGR00639">
    <property type="entry name" value="PurN"/>
    <property type="match status" value="1"/>
</dbReference>
<accession>A0A4S3KDR3</accession>
<feature type="binding site" evidence="6">
    <location>
        <position position="110"/>
    </location>
    <ligand>
        <name>(6R)-10-formyltetrahydrofolate</name>
        <dbReference type="ChEBI" id="CHEBI:195366"/>
    </ligand>
</feature>
<evidence type="ECO:0000256" key="6">
    <source>
        <dbReference type="HAMAP-Rule" id="MF_01930"/>
    </source>
</evidence>
<reference evidence="8 9" key="1">
    <citation type="submission" date="2017-02" db="EMBL/GenBank/DDBJ databases">
        <title>Whole genome sequencing of Rhodanobacter lindaniclasticus DSM 17932.</title>
        <authorList>
            <person name="Kumar S."/>
            <person name="Patil P."/>
            <person name="Patil P.B."/>
        </authorList>
    </citation>
    <scope>NUCLEOTIDE SEQUENCE [LARGE SCALE GENOMIC DNA]</scope>
    <source>
        <strain evidence="8 9">DSM 17932</strain>
    </source>
</reference>
<keyword evidence="9" id="KW-1185">Reference proteome</keyword>
<dbReference type="CDD" id="cd08645">
    <property type="entry name" value="FMT_core_GART"/>
    <property type="match status" value="1"/>
</dbReference>
<dbReference type="InterPro" id="IPR036477">
    <property type="entry name" value="Formyl_transf_N_sf"/>
</dbReference>
<dbReference type="Gene3D" id="3.40.50.170">
    <property type="entry name" value="Formyl transferase, N-terminal domain"/>
    <property type="match status" value="1"/>
</dbReference>
<dbReference type="InterPro" id="IPR004607">
    <property type="entry name" value="GART"/>
</dbReference>
<dbReference type="UniPathway" id="UPA00074">
    <property type="reaction ID" value="UER00126"/>
</dbReference>
<evidence type="ECO:0000256" key="2">
    <source>
        <dbReference type="ARBA" id="ARBA00022679"/>
    </source>
</evidence>
<comment type="caution">
    <text evidence="6">Lacks conserved residue(s) required for the propagation of feature annotation.</text>
</comment>